<keyword evidence="3" id="KW-0722">Serine protease inhibitor</keyword>
<organism evidence="5">
    <name type="scientific">Salvia splendens</name>
    <name type="common">Scarlet sage</name>
    <dbReference type="NCBI Taxonomy" id="180675"/>
    <lineage>
        <taxon>Eukaryota</taxon>
        <taxon>Viridiplantae</taxon>
        <taxon>Streptophyta</taxon>
        <taxon>Embryophyta</taxon>
        <taxon>Tracheophyta</taxon>
        <taxon>Spermatophyta</taxon>
        <taxon>Magnoliopsida</taxon>
        <taxon>eudicotyledons</taxon>
        <taxon>Gunneridae</taxon>
        <taxon>Pentapetalae</taxon>
        <taxon>asterids</taxon>
        <taxon>lamiids</taxon>
        <taxon>Lamiales</taxon>
        <taxon>Lamiaceae</taxon>
        <taxon>Nepetoideae</taxon>
        <taxon>Mentheae</taxon>
        <taxon>Salviinae</taxon>
        <taxon>Salvia</taxon>
        <taxon>Salvia subgen. Calosphace</taxon>
        <taxon>core Calosphace</taxon>
    </lineage>
</organism>
<evidence type="ECO:0000256" key="3">
    <source>
        <dbReference type="ARBA" id="ARBA00022900"/>
    </source>
</evidence>
<dbReference type="GO" id="GO:0004867">
    <property type="term" value="F:serine-type endopeptidase inhibitor activity"/>
    <property type="evidence" value="ECO:0007669"/>
    <property type="project" value="UniProtKB-KW"/>
</dbReference>
<evidence type="ECO:0000313" key="6">
    <source>
        <dbReference type="Proteomes" id="UP000298416"/>
    </source>
</evidence>
<accession>A0A8X8Z355</accession>
<evidence type="ECO:0000256" key="2">
    <source>
        <dbReference type="ARBA" id="ARBA00022690"/>
    </source>
</evidence>
<comment type="similarity">
    <text evidence="1">Belongs to the protease inhibitor I13 (potato type I serine protease inhibitor) family.</text>
</comment>
<reference evidence="5" key="2">
    <citation type="submission" date="2020-08" db="EMBL/GenBank/DDBJ databases">
        <title>Plant Genome Project.</title>
        <authorList>
            <person name="Zhang R.-G."/>
        </authorList>
    </citation>
    <scope>NUCLEOTIDE SEQUENCE</scope>
    <source>
        <strain evidence="5">Huo1</strain>
        <tissue evidence="5">Leaf</tissue>
    </source>
</reference>
<sequence length="93" mass="10346">MASTTLFILLSLNMSFISFDIYEFMCVCTGKDSWLELVGKKGEEAAIVIESENPYVKAIVLKDGTTITKDFCCDSVCVWVDDCGYVVRTPIIT</sequence>
<keyword evidence="6" id="KW-1185">Reference proteome</keyword>
<gene>
    <name evidence="5" type="ORF">SASPL_151171</name>
</gene>
<keyword evidence="4" id="KW-0732">Signal</keyword>
<dbReference type="Pfam" id="PF00280">
    <property type="entry name" value="potato_inhibit"/>
    <property type="match status" value="1"/>
</dbReference>
<dbReference type="Proteomes" id="UP000298416">
    <property type="component" value="Unassembled WGS sequence"/>
</dbReference>
<evidence type="ECO:0000313" key="5">
    <source>
        <dbReference type="EMBL" id="KAG6389698.1"/>
    </source>
</evidence>
<dbReference type="SUPFAM" id="SSF54654">
    <property type="entry name" value="CI-2 family of serine protease inhibitors"/>
    <property type="match status" value="1"/>
</dbReference>
<dbReference type="InterPro" id="IPR036354">
    <property type="entry name" value="Prot_inh_pot1_sf"/>
</dbReference>
<keyword evidence="2" id="KW-0646">Protease inhibitor</keyword>
<comment type="caution">
    <text evidence="5">The sequence shown here is derived from an EMBL/GenBank/DDBJ whole genome shotgun (WGS) entry which is preliminary data.</text>
</comment>
<proteinExistence type="inferred from homology"/>
<dbReference type="PANTHER" id="PTHR33091:SF83">
    <property type="entry name" value="SERINE PROTEASE INHIBITOR, POTATO INHIBITOR I-TYPE FAMILY PROTEIN-RELATED"/>
    <property type="match status" value="1"/>
</dbReference>
<dbReference type="Gene3D" id="3.30.10.10">
    <property type="entry name" value="Trypsin Inhibitor V, subunit A"/>
    <property type="match status" value="1"/>
</dbReference>
<evidence type="ECO:0000256" key="1">
    <source>
        <dbReference type="ARBA" id="ARBA00008210"/>
    </source>
</evidence>
<feature type="chain" id="PRO_5036488829" description="Proteinase inhibitor I13" evidence="4">
    <location>
        <begin position="19"/>
        <end position="93"/>
    </location>
</feature>
<feature type="signal peptide" evidence="4">
    <location>
        <begin position="1"/>
        <end position="18"/>
    </location>
</feature>
<dbReference type="EMBL" id="PNBA02000020">
    <property type="protein sequence ID" value="KAG6389698.1"/>
    <property type="molecule type" value="Genomic_DNA"/>
</dbReference>
<dbReference type="AlphaFoldDB" id="A0A8X8Z355"/>
<evidence type="ECO:0008006" key="7">
    <source>
        <dbReference type="Google" id="ProtNLM"/>
    </source>
</evidence>
<reference evidence="5" key="1">
    <citation type="submission" date="2018-01" db="EMBL/GenBank/DDBJ databases">
        <authorList>
            <person name="Mao J.F."/>
        </authorList>
    </citation>
    <scope>NUCLEOTIDE SEQUENCE</scope>
    <source>
        <strain evidence="5">Huo1</strain>
        <tissue evidence="5">Leaf</tissue>
    </source>
</reference>
<dbReference type="GO" id="GO:0009611">
    <property type="term" value="P:response to wounding"/>
    <property type="evidence" value="ECO:0007669"/>
    <property type="project" value="InterPro"/>
</dbReference>
<protein>
    <recommendedName>
        <fullName evidence="7">Proteinase inhibitor I13</fullName>
    </recommendedName>
</protein>
<dbReference type="InterPro" id="IPR000864">
    <property type="entry name" value="Prot_inh_pot1"/>
</dbReference>
<name>A0A8X8Z355_SALSN</name>
<dbReference type="PANTHER" id="PTHR33091">
    <property type="entry name" value="PROTEIN, PUTATIVE, EXPRESSED-RELATED"/>
    <property type="match status" value="1"/>
</dbReference>
<evidence type="ECO:0000256" key="4">
    <source>
        <dbReference type="SAM" id="SignalP"/>
    </source>
</evidence>